<evidence type="ECO:0000256" key="2">
    <source>
        <dbReference type="ARBA" id="ARBA00023125"/>
    </source>
</evidence>
<dbReference type="InterPro" id="IPR050639">
    <property type="entry name" value="SSR_resolvase"/>
</dbReference>
<dbReference type="Pfam" id="PF00239">
    <property type="entry name" value="Resolvase"/>
    <property type="match status" value="1"/>
</dbReference>
<evidence type="ECO:0000256" key="3">
    <source>
        <dbReference type="ARBA" id="ARBA00023172"/>
    </source>
</evidence>
<dbReference type="Proteomes" id="UP001501758">
    <property type="component" value="Unassembled WGS sequence"/>
</dbReference>
<evidence type="ECO:0000256" key="1">
    <source>
        <dbReference type="ARBA" id="ARBA00022908"/>
    </source>
</evidence>
<dbReference type="PROSITE" id="PS51736">
    <property type="entry name" value="RECOMBINASES_3"/>
    <property type="match status" value="1"/>
</dbReference>
<dbReference type="CDD" id="cd03768">
    <property type="entry name" value="SR_ResInv"/>
    <property type="match status" value="1"/>
</dbReference>
<organism evidence="6 7">
    <name type="scientific">Aquimarina litoralis</name>
    <dbReference type="NCBI Taxonomy" id="584605"/>
    <lineage>
        <taxon>Bacteria</taxon>
        <taxon>Pseudomonadati</taxon>
        <taxon>Bacteroidota</taxon>
        <taxon>Flavobacteriia</taxon>
        <taxon>Flavobacteriales</taxon>
        <taxon>Flavobacteriaceae</taxon>
        <taxon>Aquimarina</taxon>
    </lineage>
</organism>
<dbReference type="PANTHER" id="PTHR30461">
    <property type="entry name" value="DNA-INVERTASE FROM LAMBDOID PROPHAGE"/>
    <property type="match status" value="1"/>
</dbReference>
<keyword evidence="2" id="KW-0238">DNA-binding</keyword>
<protein>
    <submittedName>
        <fullName evidence="6">Recombinase family protein</fullName>
    </submittedName>
</protein>
<dbReference type="InterPro" id="IPR036162">
    <property type="entry name" value="Resolvase-like_N_sf"/>
</dbReference>
<evidence type="ECO:0000313" key="6">
    <source>
        <dbReference type="EMBL" id="GAA0725733.1"/>
    </source>
</evidence>
<reference evidence="6 7" key="1">
    <citation type="journal article" date="2019" name="Int. J. Syst. Evol. Microbiol.">
        <title>The Global Catalogue of Microorganisms (GCM) 10K type strain sequencing project: providing services to taxonomists for standard genome sequencing and annotation.</title>
        <authorList>
            <consortium name="The Broad Institute Genomics Platform"/>
            <consortium name="The Broad Institute Genome Sequencing Center for Infectious Disease"/>
            <person name="Wu L."/>
            <person name="Ma J."/>
        </authorList>
    </citation>
    <scope>NUCLEOTIDE SEQUENCE [LARGE SCALE GENOMIC DNA]</scope>
    <source>
        <strain evidence="6 7">JCM 15974</strain>
    </source>
</reference>
<accession>A0ABN1J1A9</accession>
<keyword evidence="3" id="KW-0233">DNA recombination</keyword>
<dbReference type="SMART" id="SM00857">
    <property type="entry name" value="Resolvase"/>
    <property type="match status" value="1"/>
</dbReference>
<dbReference type="InterPro" id="IPR006119">
    <property type="entry name" value="Resolv_N"/>
</dbReference>
<feature type="active site" description="O-(5'-phospho-DNA)-serine intermediate" evidence="4">
    <location>
        <position position="9"/>
    </location>
</feature>
<keyword evidence="7" id="KW-1185">Reference proteome</keyword>
<dbReference type="SUPFAM" id="SSF53041">
    <property type="entry name" value="Resolvase-like"/>
    <property type="match status" value="1"/>
</dbReference>
<comment type="caution">
    <text evidence="6">The sequence shown here is derived from an EMBL/GenBank/DDBJ whole genome shotgun (WGS) entry which is preliminary data.</text>
</comment>
<dbReference type="PROSITE" id="PS00397">
    <property type="entry name" value="RECOMBINASES_1"/>
    <property type="match status" value="1"/>
</dbReference>
<dbReference type="PANTHER" id="PTHR30461:SF2">
    <property type="entry name" value="SERINE RECOMBINASE PINE-RELATED"/>
    <property type="match status" value="1"/>
</dbReference>
<proteinExistence type="predicted"/>
<dbReference type="EMBL" id="BAAAGE010000003">
    <property type="protein sequence ID" value="GAA0725733.1"/>
    <property type="molecule type" value="Genomic_DNA"/>
</dbReference>
<gene>
    <name evidence="6" type="ORF">GCM10009430_31830</name>
</gene>
<dbReference type="InterPro" id="IPR006118">
    <property type="entry name" value="Recombinase_CS"/>
</dbReference>
<sequence length="206" mass="23762">MIFGYARVSTEEQSLDLQLDALLKDGVSEKNIYTDKVSGIKSERKNLSKLLKHLREGDTLVVWKLDRLVRSLIHLTNLMNDFEHRGIKFRSITEPFIDTTQDSPHNMFITNIFGALAQLERDIIIERTKAGLESARRRGKILGAPKGISEKNKQRAELCAYYFREGKLSVSEICERVGVSRATYYKYLDFKGLSNKKRKYQSNKIK</sequence>
<dbReference type="Gene3D" id="3.40.50.1390">
    <property type="entry name" value="Resolvase, N-terminal catalytic domain"/>
    <property type="match status" value="1"/>
</dbReference>
<name>A0ABN1J1A9_9FLAO</name>
<evidence type="ECO:0000259" key="5">
    <source>
        <dbReference type="PROSITE" id="PS51736"/>
    </source>
</evidence>
<evidence type="ECO:0000313" key="7">
    <source>
        <dbReference type="Proteomes" id="UP001501758"/>
    </source>
</evidence>
<feature type="domain" description="Resolvase/invertase-type recombinase catalytic" evidence="5">
    <location>
        <begin position="1"/>
        <end position="139"/>
    </location>
</feature>
<dbReference type="RefSeq" id="WP_343913256.1">
    <property type="nucleotide sequence ID" value="NZ_BAAAGE010000003.1"/>
</dbReference>
<evidence type="ECO:0000256" key="4">
    <source>
        <dbReference type="PROSITE-ProRule" id="PRU10137"/>
    </source>
</evidence>
<keyword evidence="1" id="KW-0229">DNA integration</keyword>